<dbReference type="VEuPathDB" id="FungiDB:SI65_09230"/>
<comment type="caution">
    <text evidence="4">The sequence shown here is derived from an EMBL/GenBank/DDBJ whole genome shotgun (WGS) entry which is preliminary data.</text>
</comment>
<dbReference type="EMBL" id="JXNT01000017">
    <property type="protein sequence ID" value="ODM15289.1"/>
    <property type="molecule type" value="Genomic_DNA"/>
</dbReference>
<dbReference type="InterPro" id="IPR025340">
    <property type="entry name" value="DUF4246"/>
</dbReference>
<evidence type="ECO:0000313" key="4">
    <source>
        <dbReference type="EMBL" id="ODM15289.1"/>
    </source>
</evidence>
<dbReference type="SUPFAM" id="SSF53474">
    <property type="entry name" value="alpha/beta-Hydrolases"/>
    <property type="match status" value="1"/>
</dbReference>
<feature type="transmembrane region" description="Helical" evidence="1">
    <location>
        <begin position="171"/>
        <end position="191"/>
    </location>
</feature>
<evidence type="ECO:0000313" key="5">
    <source>
        <dbReference type="Proteomes" id="UP000094569"/>
    </source>
</evidence>
<organism evidence="4 5">
    <name type="scientific">Aspergillus cristatus</name>
    <name type="common">Chinese Fuzhuan brick tea-fermentation fungus</name>
    <name type="synonym">Eurotium cristatum</name>
    <dbReference type="NCBI Taxonomy" id="573508"/>
    <lineage>
        <taxon>Eukaryota</taxon>
        <taxon>Fungi</taxon>
        <taxon>Dikarya</taxon>
        <taxon>Ascomycota</taxon>
        <taxon>Pezizomycotina</taxon>
        <taxon>Eurotiomycetes</taxon>
        <taxon>Eurotiomycetidae</taxon>
        <taxon>Eurotiales</taxon>
        <taxon>Aspergillaceae</taxon>
        <taxon>Aspergillus</taxon>
        <taxon>Aspergillus subgen. Aspergillus</taxon>
    </lineage>
</organism>
<dbReference type="OrthoDB" id="415532at2759"/>
<dbReference type="Pfam" id="PF14033">
    <property type="entry name" value="DUF4246"/>
    <property type="match status" value="1"/>
</dbReference>
<gene>
    <name evidence="4" type="ORF">SI65_09230</name>
</gene>
<name>A0A1E3B2Y8_ASPCR</name>
<keyword evidence="1" id="KW-0812">Transmembrane</keyword>
<dbReference type="Pfam" id="PF05705">
    <property type="entry name" value="DUF829"/>
    <property type="match status" value="1"/>
</dbReference>
<evidence type="ECO:0000259" key="2">
    <source>
        <dbReference type="Pfam" id="PF14033"/>
    </source>
</evidence>
<dbReference type="PANTHER" id="PTHR33119:SF1">
    <property type="entry name" value="FE2OG DIOXYGENASE DOMAIN-CONTAINING PROTEIN"/>
    <property type="match status" value="1"/>
</dbReference>
<keyword evidence="1" id="KW-1133">Transmembrane helix</keyword>
<evidence type="ECO:0000259" key="3">
    <source>
        <dbReference type="Pfam" id="PF21666"/>
    </source>
</evidence>
<proteinExistence type="predicted"/>
<dbReference type="PANTHER" id="PTHR33119">
    <property type="entry name" value="IFI3P"/>
    <property type="match status" value="1"/>
</dbReference>
<dbReference type="InterPro" id="IPR008547">
    <property type="entry name" value="DUF829_TMEM53"/>
</dbReference>
<dbReference type="InterPro" id="IPR049207">
    <property type="entry name" value="DUF4246_N"/>
</dbReference>
<feature type="domain" description="DUF4246" evidence="3">
    <location>
        <begin position="325"/>
        <end position="404"/>
    </location>
</feature>
<dbReference type="Proteomes" id="UP000094569">
    <property type="component" value="Unassembled WGS sequence"/>
</dbReference>
<dbReference type="Pfam" id="PF21666">
    <property type="entry name" value="DUF4246_N"/>
    <property type="match status" value="1"/>
</dbReference>
<dbReference type="AlphaFoldDB" id="A0A1E3B2Y8"/>
<sequence>MAVAGKPLDGQHPLASFTRFSPSVYLQEPDETVKYKGQYPKTIVLAFWMNAPPRALAKYVLEYRRLAPAARIIFVLSSSNDFLFGASKETQQARVMPAVEAIRASSSPGDPVFLHMFSNGGVSSATNLLETYEKLTGNPMRVSSMIFDSAPGTTTVSGVMKAFSFAFPGMLILRFLLKIALYAFLFLNAIFRRLTGTKDAITTARDAMNDSRLLHGIDPKGRPKRCYIYSDADDLVHWRDVERHAYLAKAMGCYVRREKFIGSPHVSHMRADPERYWGIVQKYLSHEFVTSVWGFAGLVIMFQQSFKEKTSLNDPDIQDNPFLRPGFGLPLDFAPMQKNVYGIHNRSLFPNANDDRDIKQGNADQPLQTLREFQMLRIMEGITDTHEWHKRIHNDDVAEAWKKEAREKEPDVTPNMANWIIDELRFKSALYEHSGAIALYNADVTKSDVNISDAFRVRLLHAVKRLEDVPQEMRFFNPGTGYVQEDLLPVAFCCLVYGRTRALTDKIIGTNESLKFIGQGEIIPPPEETGITREDIAMRVATQADIVTRPYSRQFQMLPFEMNLGDDGKWHITSYINNLHPDKYSELYELIEELFNKVTSQLEITLTPLKDMLHSRARIEYKKAEYYPLPKEVEEQTPQPGEREAEIEYEDRLQNWRMTNLEAIQPDCGKFIPWAVPQWMMNNIPLDLSTPLRVENEVLLAKDFAKHGLQLIVRIFNVHLSLEKPSFESGWHGAGQMNDHVCASAFVTIELDNVTVPTMAFRHLAETASLGEVEHQPEDTVWLKQIFGLNVGDPAIQEPGKIRCFPNRMIMFPSTVQHRYEGLELIDKSKPGSAKVFSFFLVDPNIRITSTANVPPQRLHWAFQGADYDEFLNLNISLDKLSMGFQKQWNLPFSMSEAKRFHAQALKELIDFTKYTDVAWDSKKVNI</sequence>
<keyword evidence="5" id="KW-1185">Reference proteome</keyword>
<dbReference type="InterPro" id="IPR029058">
    <property type="entry name" value="AB_hydrolase_fold"/>
</dbReference>
<protein>
    <submittedName>
        <fullName evidence="4">Uncharacterized protein</fullName>
    </submittedName>
</protein>
<evidence type="ECO:0000256" key="1">
    <source>
        <dbReference type="SAM" id="Phobius"/>
    </source>
</evidence>
<feature type="domain" description="DUF4246" evidence="2">
    <location>
        <begin position="415"/>
        <end position="862"/>
    </location>
</feature>
<reference evidence="4 5" key="1">
    <citation type="journal article" date="2016" name="BMC Genomics">
        <title>Comparative genomic and transcriptomic analyses of the Fuzhuan brick tea-fermentation fungus Aspergillus cristatus.</title>
        <authorList>
            <person name="Ge Y."/>
            <person name="Wang Y."/>
            <person name="Liu Y."/>
            <person name="Tan Y."/>
            <person name="Ren X."/>
            <person name="Zhang X."/>
            <person name="Hyde K.D."/>
            <person name="Liu Y."/>
            <person name="Liu Z."/>
        </authorList>
    </citation>
    <scope>NUCLEOTIDE SEQUENCE [LARGE SCALE GENOMIC DNA]</scope>
    <source>
        <strain evidence="4 5">GZAAS20.1005</strain>
    </source>
</reference>
<dbReference type="InterPro" id="IPR049192">
    <property type="entry name" value="DUF4246_C"/>
</dbReference>
<accession>A0A1E3B2Y8</accession>
<keyword evidence="1" id="KW-0472">Membrane</keyword>
<dbReference type="STRING" id="573508.A0A1E3B2Y8"/>